<dbReference type="OrthoDB" id="3061143at2759"/>
<dbReference type="EMBL" id="JACAZH010000014">
    <property type="protein sequence ID" value="KAF7350556.1"/>
    <property type="molecule type" value="Genomic_DNA"/>
</dbReference>
<keyword evidence="3" id="KW-1185">Reference proteome</keyword>
<organism evidence="2 3">
    <name type="scientific">Mycena sanguinolenta</name>
    <dbReference type="NCBI Taxonomy" id="230812"/>
    <lineage>
        <taxon>Eukaryota</taxon>
        <taxon>Fungi</taxon>
        <taxon>Dikarya</taxon>
        <taxon>Basidiomycota</taxon>
        <taxon>Agaricomycotina</taxon>
        <taxon>Agaricomycetes</taxon>
        <taxon>Agaricomycetidae</taxon>
        <taxon>Agaricales</taxon>
        <taxon>Marasmiineae</taxon>
        <taxon>Mycenaceae</taxon>
        <taxon>Mycena</taxon>
    </lineage>
</organism>
<comment type="caution">
    <text evidence="2">The sequence shown here is derived from an EMBL/GenBank/DDBJ whole genome shotgun (WGS) entry which is preliminary data.</text>
</comment>
<proteinExistence type="predicted"/>
<gene>
    <name evidence="2" type="ORF">MSAN_01615300</name>
</gene>
<feature type="compositionally biased region" description="Basic and acidic residues" evidence="1">
    <location>
        <begin position="607"/>
        <end position="624"/>
    </location>
</feature>
<reference evidence="2" key="1">
    <citation type="submission" date="2020-05" db="EMBL/GenBank/DDBJ databases">
        <title>Mycena genomes resolve the evolution of fungal bioluminescence.</title>
        <authorList>
            <person name="Tsai I.J."/>
        </authorList>
    </citation>
    <scope>NUCLEOTIDE SEQUENCE</scope>
    <source>
        <strain evidence="2">160909Yilan</strain>
    </source>
</reference>
<evidence type="ECO:0000313" key="2">
    <source>
        <dbReference type="EMBL" id="KAF7350556.1"/>
    </source>
</evidence>
<evidence type="ECO:0000256" key="1">
    <source>
        <dbReference type="SAM" id="MobiDB-lite"/>
    </source>
</evidence>
<sequence length="1324" mass="147537">MSIRPLESLERIDLPGRDPILPELYWSTGHPRMPLGEKCIVLVYDTSDAAMARLLAWEKAQKVPHNKTDDELLAMGRLRVPPDVMFFCRSKGCPDASQDAEAAWLYPASSMPEADKEALRKVAEAVIGPRESVSLQAPMHKDDGTWVGGLAFERSDACKPVKHNTRCYTIANSYQTARGTWAPASSSKVCGSFDENNQMRHDLNLAIAPFPMHAMKKLPSETYDTIYQHTNMLNIPSLGLLGNTAHNTVQMNVASAVPYGSKETLNHSLGPFGDLHNDQYDSPGRFTNMTMYSTLPDNYILSQFHIPRFGIYFVLCNFDSANFCGLNYHGGTPAIAPEGFAVKNDAYRLTFISYPQESMGDGLGHVVVGALPSANDTTLKMSSEMQNVDCEAELPVSSNRANFAADGRVVMDIRAHVTFMARMLLLLVVFLSNQLPSFYDIRIDSDRLLTSISFATANNKRETVSPWPNAPGYRQPDPSAFSEVDDNSDAADNSGTLVSQLSLRTTVKRRYRLHYNRLAFHIPFARLSDKIPELDDSGALVHPGALVSQAVDPFTGNPIDFNGRAYRKPIRPMSKNKAEKLAKIKAAAKNKAENDTSCSGKGKRKQVHDDNSDGDRDSEAVGKLEKRRRKQNTQSNTSNEDRGESSEGCHHKSLHPHGQNLHVEDGQLDPDRHTDADNTDELSGESNPLWSSEACMNMEGILTTIPEGQCNSADVTLPFSHSGSLEVQNFVQGIAEIKLVDCLQYNSILEDYTTVESAYRSIQSEEPVPVEHSTLVNILEGIQNAPSAVKTCVQIAHVWDHFAHLRSSAASATLYLKWQHHGVMIATFYLWYWLDSYCVRIITLALCKPASCWIGHLTKHVSMLLSTRVDSCLLQAAEFGLESLDSVYHFHYRSLLDLDVPPDQVVAVVLDIIACWLNYPTKSKSRAQAWFVDALVYSCHHATLFLDSVWYAFNHLETQIFGNKNVNITSPAAFDLLRTRLVNCSLTDSSSAESQLLSSMQKMLNEYRAGTITPVSSAAPPRLFLSASDSSQVRLMNKFLAALLELELLIDPSVSLSSPSLFQNAVSLNMDFLLPFREHGPSRVRSRLPGNSFDPAHSRTLGGLFSGLIFRGIIFATPFSMQAHTYFANPDAWHLEIARFPEHNRDFFCNLAAYSCAKSNRGVHLVNEYWATLTDPTCPDWVANTRDGSYDFTACYEFLKASHPVRFREIGSLIGFLLTADFHYAGAVKAPNVLTVATIIRDINKGGMKGLEQLELITRRPVGAKNRPRKGDVEQVRNGFHTLHRFLDTHLSVESKRRMHFDAIMVENSLCKWTRWVKKGLVTF</sequence>
<feature type="compositionally biased region" description="Basic and acidic residues" evidence="1">
    <location>
        <begin position="639"/>
        <end position="650"/>
    </location>
</feature>
<dbReference type="Proteomes" id="UP000623467">
    <property type="component" value="Unassembled WGS sequence"/>
</dbReference>
<protein>
    <submittedName>
        <fullName evidence="2">Uncharacterized protein</fullName>
    </submittedName>
</protein>
<feature type="region of interest" description="Disordered" evidence="1">
    <location>
        <begin position="560"/>
        <end position="690"/>
    </location>
</feature>
<feature type="compositionally biased region" description="Basic and acidic residues" evidence="1">
    <location>
        <begin position="662"/>
        <end position="676"/>
    </location>
</feature>
<evidence type="ECO:0000313" key="3">
    <source>
        <dbReference type="Proteomes" id="UP000623467"/>
    </source>
</evidence>
<feature type="region of interest" description="Disordered" evidence="1">
    <location>
        <begin position="463"/>
        <end position="493"/>
    </location>
</feature>
<accession>A0A8H6Y215</accession>
<name>A0A8H6Y215_9AGAR</name>